<protein>
    <submittedName>
        <fullName evidence="2">Uncharacterized protein</fullName>
    </submittedName>
</protein>
<accession>A0A1H8A886</accession>
<evidence type="ECO:0000313" key="3">
    <source>
        <dbReference type="Proteomes" id="UP000199585"/>
    </source>
</evidence>
<gene>
    <name evidence="2" type="ORF">SAMN04488003_10332</name>
</gene>
<evidence type="ECO:0000256" key="1">
    <source>
        <dbReference type="SAM" id="MobiDB-lite"/>
    </source>
</evidence>
<dbReference type="AlphaFoldDB" id="A0A1H8A886"/>
<sequence>MVASVTALPFCTGDAGHPPPLHAYRHGDAPSKARRAVMRDGGFACDVGPDRQCGTTARAVDVRSGRCPGHRISGRRANPVTVQRLRVADMAAPAMQAAPRQDQGHRSAVPANRLTDCLSVWSTAMLSSSTITLFRQMPATVVSAPGRFRSASPCPASIMPRHRFARASIMRWRSACRSGFGASFTRNGGSGMAAAGSSSRPQSASIRAVGPASGRDDGGPGFHSQSKGPLWPDRQAAARARPVAARSSVGRTAMRGLRMGRPMRSLYSELAQRERTEIVTG</sequence>
<keyword evidence="3" id="KW-1185">Reference proteome</keyword>
<organism evidence="2 3">
    <name type="scientific">Loktanella fryxellensis</name>
    <dbReference type="NCBI Taxonomy" id="245187"/>
    <lineage>
        <taxon>Bacteria</taxon>
        <taxon>Pseudomonadati</taxon>
        <taxon>Pseudomonadota</taxon>
        <taxon>Alphaproteobacteria</taxon>
        <taxon>Rhodobacterales</taxon>
        <taxon>Roseobacteraceae</taxon>
        <taxon>Loktanella</taxon>
    </lineage>
</organism>
<reference evidence="2 3" key="1">
    <citation type="submission" date="2016-10" db="EMBL/GenBank/DDBJ databases">
        <authorList>
            <person name="de Groot N.N."/>
        </authorList>
    </citation>
    <scope>NUCLEOTIDE SEQUENCE [LARGE SCALE GENOMIC DNA]</scope>
    <source>
        <strain evidence="2 3">DSM 16213</strain>
    </source>
</reference>
<proteinExistence type="predicted"/>
<name>A0A1H8A886_9RHOB</name>
<dbReference type="EMBL" id="FOCI01000003">
    <property type="protein sequence ID" value="SEM66124.1"/>
    <property type="molecule type" value="Genomic_DNA"/>
</dbReference>
<feature type="compositionally biased region" description="Low complexity" evidence="1">
    <location>
        <begin position="234"/>
        <end position="246"/>
    </location>
</feature>
<feature type="region of interest" description="Disordered" evidence="1">
    <location>
        <begin position="189"/>
        <end position="257"/>
    </location>
</feature>
<evidence type="ECO:0000313" key="2">
    <source>
        <dbReference type="EMBL" id="SEM66124.1"/>
    </source>
</evidence>
<dbReference type="Proteomes" id="UP000199585">
    <property type="component" value="Unassembled WGS sequence"/>
</dbReference>